<sequence>TFVRRVGAFDSSDAQLADGTLYRIPSWTTTNLWLEHRFGKHGNLLDNSSVRLTVRNVADRDPPLSGRSLGFYSSLHNALGRGYYLTLTKSFD</sequence>
<dbReference type="GO" id="GO:0009279">
    <property type="term" value="C:cell outer membrane"/>
    <property type="evidence" value="ECO:0007669"/>
    <property type="project" value="UniProtKB-SubCell"/>
</dbReference>
<proteinExistence type="predicted"/>
<dbReference type="Proteomes" id="UP000664815">
    <property type="component" value="Unassembled WGS sequence"/>
</dbReference>
<evidence type="ECO:0000313" key="4">
    <source>
        <dbReference type="EMBL" id="MBN8799316.1"/>
    </source>
</evidence>
<comment type="caution">
    <text evidence="4">The sequence shown here is derived from an EMBL/GenBank/DDBJ whole genome shotgun (WGS) entry which is preliminary data.</text>
</comment>
<organism evidence="4 5">
    <name type="scientific">Stenotrophomonas nitritireducens</name>
    <dbReference type="NCBI Taxonomy" id="83617"/>
    <lineage>
        <taxon>Bacteria</taxon>
        <taxon>Pseudomonadati</taxon>
        <taxon>Pseudomonadota</taxon>
        <taxon>Gammaproteobacteria</taxon>
        <taxon>Lysobacterales</taxon>
        <taxon>Lysobacteraceae</taxon>
        <taxon>Stenotrophomonas</taxon>
    </lineage>
</organism>
<feature type="non-terminal residue" evidence="4">
    <location>
        <position position="1"/>
    </location>
</feature>
<keyword evidence="2" id="KW-0472">Membrane</keyword>
<gene>
    <name evidence="4" type="ORF">J0H45_08160</name>
</gene>
<comment type="subcellular location">
    <subcellularLocation>
        <location evidence="1">Cell outer membrane</location>
    </subcellularLocation>
</comment>
<protein>
    <submittedName>
        <fullName evidence="4">TonB-dependent receptor</fullName>
    </submittedName>
</protein>
<dbReference type="AlphaFoldDB" id="A0A9D8Q135"/>
<evidence type="ECO:0000313" key="5">
    <source>
        <dbReference type="Proteomes" id="UP000664815"/>
    </source>
</evidence>
<evidence type="ECO:0000256" key="3">
    <source>
        <dbReference type="ARBA" id="ARBA00023237"/>
    </source>
</evidence>
<dbReference type="SUPFAM" id="SSF56935">
    <property type="entry name" value="Porins"/>
    <property type="match status" value="1"/>
</dbReference>
<evidence type="ECO:0000256" key="2">
    <source>
        <dbReference type="ARBA" id="ARBA00023136"/>
    </source>
</evidence>
<dbReference type="EMBL" id="JAFKMG010000747">
    <property type="protein sequence ID" value="MBN8799316.1"/>
    <property type="molecule type" value="Genomic_DNA"/>
</dbReference>
<name>A0A9D8Q135_9GAMM</name>
<accession>A0A9D8Q135</accession>
<dbReference type="Gene3D" id="2.40.170.20">
    <property type="entry name" value="TonB-dependent receptor, beta-barrel domain"/>
    <property type="match status" value="1"/>
</dbReference>
<reference evidence="4" key="1">
    <citation type="submission" date="2021-02" db="EMBL/GenBank/DDBJ databases">
        <title>Thiocyanate and organic carbon inputs drive convergent selection for specific autotrophic Afipia and Thiobacillus strains within complex microbiomes.</title>
        <authorList>
            <person name="Huddy R.J."/>
            <person name="Sachdeva R."/>
            <person name="Kadzinga F."/>
            <person name="Kantor R.S."/>
            <person name="Harrison S.T.L."/>
            <person name="Banfield J.F."/>
        </authorList>
    </citation>
    <scope>NUCLEOTIDE SEQUENCE</scope>
    <source>
        <strain evidence="4">SCN18_10_11_15_R1_P_69_7</strain>
    </source>
</reference>
<keyword evidence="4" id="KW-0675">Receptor</keyword>
<keyword evidence="3" id="KW-0998">Cell outer membrane</keyword>
<dbReference type="InterPro" id="IPR036942">
    <property type="entry name" value="Beta-barrel_TonB_sf"/>
</dbReference>
<evidence type="ECO:0000256" key="1">
    <source>
        <dbReference type="ARBA" id="ARBA00004442"/>
    </source>
</evidence>